<keyword evidence="1" id="KW-0472">Membrane</keyword>
<proteinExistence type="predicted"/>
<gene>
    <name evidence="2" type="ORF">F3K02_26915</name>
</gene>
<dbReference type="AlphaFoldDB" id="A0A7Y8H385"/>
<feature type="transmembrane region" description="Helical" evidence="1">
    <location>
        <begin position="6"/>
        <end position="29"/>
    </location>
</feature>
<sequence length="98" mass="10962">MLILLSAVKLVAEIALLALFGQWVLGLLAGQRRAQNFFYQLLQQIARPFVQLAGWVTPRVVLERHRPLVAFLILGFVWLAATAAKIAHCLEIGVQLCR</sequence>
<keyword evidence="1" id="KW-1133">Transmembrane helix</keyword>
<comment type="caution">
    <text evidence="2">The sequence shown here is derived from an EMBL/GenBank/DDBJ whole genome shotgun (WGS) entry which is preliminary data.</text>
</comment>
<dbReference type="RefSeq" id="WP_177139758.1">
    <property type="nucleotide sequence ID" value="NZ_VYGV01000028.1"/>
</dbReference>
<reference evidence="2 3" key="1">
    <citation type="submission" date="2019-09" db="EMBL/GenBank/DDBJ databases">
        <title>Hydrogenophaga aromatica sp. nov., isolated from a para-xylene-degrading enrichment culture.</title>
        <authorList>
            <person name="Tancsics A."/>
            <person name="Banerjee S."/>
        </authorList>
    </citation>
    <scope>NUCLEOTIDE SEQUENCE [LARGE SCALE GENOMIC DNA]</scope>
    <source>
        <strain evidence="2 3">D2P1</strain>
    </source>
</reference>
<evidence type="ECO:0008006" key="4">
    <source>
        <dbReference type="Google" id="ProtNLM"/>
    </source>
</evidence>
<dbReference type="EMBL" id="VYGV01000028">
    <property type="protein sequence ID" value="NWF48858.1"/>
    <property type="molecule type" value="Genomic_DNA"/>
</dbReference>
<keyword evidence="3" id="KW-1185">Reference proteome</keyword>
<evidence type="ECO:0000256" key="1">
    <source>
        <dbReference type="SAM" id="Phobius"/>
    </source>
</evidence>
<feature type="transmembrane region" description="Helical" evidence="1">
    <location>
        <begin position="68"/>
        <end position="87"/>
    </location>
</feature>
<evidence type="ECO:0000313" key="3">
    <source>
        <dbReference type="Proteomes" id="UP000545507"/>
    </source>
</evidence>
<evidence type="ECO:0000313" key="2">
    <source>
        <dbReference type="EMBL" id="NWF48858.1"/>
    </source>
</evidence>
<protein>
    <recommendedName>
        <fullName evidence="4">YggT family protein</fullName>
    </recommendedName>
</protein>
<dbReference type="Proteomes" id="UP000545507">
    <property type="component" value="Unassembled WGS sequence"/>
</dbReference>
<keyword evidence="1" id="KW-0812">Transmembrane</keyword>
<name>A0A7Y8H385_9BURK</name>
<organism evidence="2 3">
    <name type="scientific">Hydrogenophaga aromaticivorans</name>
    <dbReference type="NCBI Taxonomy" id="2610898"/>
    <lineage>
        <taxon>Bacteria</taxon>
        <taxon>Pseudomonadati</taxon>
        <taxon>Pseudomonadota</taxon>
        <taxon>Betaproteobacteria</taxon>
        <taxon>Burkholderiales</taxon>
        <taxon>Comamonadaceae</taxon>
        <taxon>Hydrogenophaga</taxon>
    </lineage>
</organism>
<accession>A0A7Y8H385</accession>